<dbReference type="InterPro" id="IPR041657">
    <property type="entry name" value="HTH_17"/>
</dbReference>
<protein>
    <recommendedName>
        <fullName evidence="1">Helix-turn-helix domain-containing protein</fullName>
    </recommendedName>
</protein>
<dbReference type="Pfam" id="PF12728">
    <property type="entry name" value="HTH_17"/>
    <property type="match status" value="1"/>
</dbReference>
<organism evidence="2 3">
    <name type="scientific">Cereibacter sphaeroides</name>
    <name type="common">Rhodobacter sphaeroides</name>
    <dbReference type="NCBI Taxonomy" id="1063"/>
    <lineage>
        <taxon>Bacteria</taxon>
        <taxon>Pseudomonadati</taxon>
        <taxon>Pseudomonadota</taxon>
        <taxon>Alphaproteobacteria</taxon>
        <taxon>Rhodobacterales</taxon>
        <taxon>Paracoccaceae</taxon>
        <taxon>Cereibacter</taxon>
    </lineage>
</organism>
<evidence type="ECO:0000259" key="1">
    <source>
        <dbReference type="Pfam" id="PF12728"/>
    </source>
</evidence>
<dbReference type="AlphaFoldDB" id="A0A2W5U9X9"/>
<accession>A0A2W5U9X9</accession>
<dbReference type="EMBL" id="QFQS01000014">
    <property type="protein sequence ID" value="PZQ94730.1"/>
    <property type="molecule type" value="Genomic_DNA"/>
</dbReference>
<evidence type="ECO:0000313" key="2">
    <source>
        <dbReference type="EMBL" id="PZQ94730.1"/>
    </source>
</evidence>
<proteinExistence type="predicted"/>
<sequence length="44" mass="4844">MTGISRSRLYELIKSGELEIAKDGATTLILVSSLRAAIERRRPA</sequence>
<feature type="domain" description="Helix-turn-helix" evidence="1">
    <location>
        <begin position="1"/>
        <end position="42"/>
    </location>
</feature>
<evidence type="ECO:0000313" key="3">
    <source>
        <dbReference type="Proteomes" id="UP000248975"/>
    </source>
</evidence>
<comment type="caution">
    <text evidence="2">The sequence shown here is derived from an EMBL/GenBank/DDBJ whole genome shotgun (WGS) entry which is preliminary data.</text>
</comment>
<name>A0A2W5U9X9_CERSP</name>
<gene>
    <name evidence="2" type="ORF">DI533_21525</name>
</gene>
<reference evidence="2 3" key="1">
    <citation type="submission" date="2017-08" db="EMBL/GenBank/DDBJ databases">
        <title>Infants hospitalized years apart are colonized by the same room-sourced microbial strains.</title>
        <authorList>
            <person name="Brooks B."/>
            <person name="Olm M.R."/>
            <person name="Firek B.A."/>
            <person name="Baker R."/>
            <person name="Thomas B.C."/>
            <person name="Morowitz M.J."/>
            <person name="Banfield J.F."/>
        </authorList>
    </citation>
    <scope>NUCLEOTIDE SEQUENCE [LARGE SCALE GENOMIC DNA]</scope>
    <source>
        <strain evidence="2">S2_003_000_R2_11</strain>
    </source>
</reference>
<dbReference type="Proteomes" id="UP000248975">
    <property type="component" value="Unassembled WGS sequence"/>
</dbReference>